<keyword evidence="1" id="KW-0732">Signal</keyword>
<gene>
    <name evidence="3" type="ORF">GCM10009740_24310</name>
</gene>
<evidence type="ECO:0000313" key="3">
    <source>
        <dbReference type="EMBL" id="GAA2033122.1"/>
    </source>
</evidence>
<sequence length="267" mass="28283">MGAALVLGSASTFTSPTAGAADVNGGSPGPILKACHNLRALTSNDRLINGPYTLSVFSEYVQLSQNVVFPGEQSVGYEAINWTRTNPRMPATATDQTLLALYCNGDLAIRRSNGTVLWHSNTANRGVTRLALTSGGNLLLLTAGGAVVWQAGTGSSTMPANSILPSNRKLTSDRNVEGWGVRDSLSMQTDGNLVYRQNVKVVWQSNTHVPGSRAGLTTRGQLAVITPDGRYIWMSRSVGSRHSLLDVGLGGVYELVDNNVTPVWGLG</sequence>
<feature type="chain" id="PRO_5045390316" description="Bulb-type lectin domain-containing protein" evidence="1">
    <location>
        <begin position="21"/>
        <end position="267"/>
    </location>
</feature>
<evidence type="ECO:0000256" key="1">
    <source>
        <dbReference type="SAM" id="SignalP"/>
    </source>
</evidence>
<comment type="caution">
    <text evidence="3">The sequence shown here is derived from an EMBL/GenBank/DDBJ whole genome shotgun (WGS) entry which is preliminary data.</text>
</comment>
<evidence type="ECO:0000313" key="4">
    <source>
        <dbReference type="Proteomes" id="UP001501285"/>
    </source>
</evidence>
<keyword evidence="4" id="KW-1185">Reference proteome</keyword>
<dbReference type="Proteomes" id="UP001501285">
    <property type="component" value="Unassembled WGS sequence"/>
</dbReference>
<evidence type="ECO:0000259" key="2">
    <source>
        <dbReference type="PROSITE" id="PS50927"/>
    </source>
</evidence>
<dbReference type="InterPro" id="IPR036426">
    <property type="entry name" value="Bulb-type_lectin_dom_sf"/>
</dbReference>
<organism evidence="3 4">
    <name type="scientific">Terrabacter terrae</name>
    <dbReference type="NCBI Taxonomy" id="318434"/>
    <lineage>
        <taxon>Bacteria</taxon>
        <taxon>Bacillati</taxon>
        <taxon>Actinomycetota</taxon>
        <taxon>Actinomycetes</taxon>
        <taxon>Micrococcales</taxon>
        <taxon>Intrasporangiaceae</taxon>
        <taxon>Terrabacter</taxon>
    </lineage>
</organism>
<name>A0ABN2UHD7_9MICO</name>
<dbReference type="SUPFAM" id="SSF51110">
    <property type="entry name" value="alpha-D-mannose-specific plant lectins"/>
    <property type="match status" value="2"/>
</dbReference>
<dbReference type="PROSITE" id="PS50927">
    <property type="entry name" value="BULB_LECTIN"/>
    <property type="match status" value="2"/>
</dbReference>
<accession>A0ABN2UHD7</accession>
<dbReference type="InterPro" id="IPR001480">
    <property type="entry name" value="Bulb-type_lectin_dom"/>
</dbReference>
<reference evidence="3 4" key="1">
    <citation type="journal article" date="2019" name="Int. J. Syst. Evol. Microbiol.">
        <title>The Global Catalogue of Microorganisms (GCM) 10K type strain sequencing project: providing services to taxonomists for standard genome sequencing and annotation.</title>
        <authorList>
            <consortium name="The Broad Institute Genomics Platform"/>
            <consortium name="The Broad Institute Genome Sequencing Center for Infectious Disease"/>
            <person name="Wu L."/>
            <person name="Ma J."/>
        </authorList>
    </citation>
    <scope>NUCLEOTIDE SEQUENCE [LARGE SCALE GENOMIC DNA]</scope>
    <source>
        <strain evidence="3 4">JCM 14283</strain>
    </source>
</reference>
<feature type="signal peptide" evidence="1">
    <location>
        <begin position="1"/>
        <end position="20"/>
    </location>
</feature>
<dbReference type="Gene3D" id="2.90.10.10">
    <property type="entry name" value="Bulb-type lectin domain"/>
    <property type="match status" value="2"/>
</dbReference>
<dbReference type="EMBL" id="BAAANB010000021">
    <property type="protein sequence ID" value="GAA2033122.1"/>
    <property type="molecule type" value="Genomic_DNA"/>
</dbReference>
<proteinExistence type="predicted"/>
<feature type="domain" description="Bulb-type lectin" evidence="2">
    <location>
        <begin position="32"/>
        <end position="153"/>
    </location>
</feature>
<dbReference type="SMART" id="SM00108">
    <property type="entry name" value="B_lectin"/>
    <property type="match status" value="1"/>
</dbReference>
<protein>
    <recommendedName>
        <fullName evidence="2">Bulb-type lectin domain-containing protein</fullName>
    </recommendedName>
</protein>
<feature type="domain" description="Bulb-type lectin" evidence="2">
    <location>
        <begin position="155"/>
        <end position="267"/>
    </location>
</feature>